<accession>W7Y3E1</accession>
<proteinExistence type="predicted"/>
<dbReference type="Pfam" id="PF00005">
    <property type="entry name" value="ABC_tran"/>
    <property type="match status" value="1"/>
</dbReference>
<sequence length="408" mass="46027">MKHYAIECLNMKGVWMQNLLKGKAEIESLRNKSGLLFSTITLDKIIEEETRHDKYLLSDGSGRSIRTYSSGEQRKALLKYQMEQKPDFLVLDNPFDCLDVESVDQLKQALTVAAQSLPIIQVFKRHKDILPFVTHVLMLDHDQLSEVCAIDKYVLQFSSGKKARLRNGIPAAPKAYKNVPDVLVELRDVQVSYDGRMIVNKINWCVRRGEFWHLKGPNGSGKTTLLSMIYGDNPKAFGQELYLFGAKKGSGESVWEIKEKMGYFTPSLTTLFPGNHSVEQMIISGLVDSVGLYLKPSDQQRHMAREWLEVLNLTDKKEMSFGSLSQVDQRLVLIARAMIKHPPLLILDEPSTGLDDYSASLMVELINIIAAESDSAIIYVSHRKEEGLDAQYTFELKKGDSGSVGVMY</sequence>
<dbReference type="STRING" id="869213.GCA_000517085_03971"/>
<keyword evidence="2 4" id="KW-0067">ATP-binding</keyword>
<reference evidence="4 5" key="1">
    <citation type="journal article" date="2014" name="Genome Announc.">
        <title>Draft Genome Sequence of Cytophaga fermentans JCM 21142T, a Facultative Anaerobe Isolated from Marine Mud.</title>
        <authorList>
            <person name="Starns D."/>
            <person name="Oshima K."/>
            <person name="Suda W."/>
            <person name="Iino T."/>
            <person name="Yuki M."/>
            <person name="Inoue J."/>
            <person name="Kitamura K."/>
            <person name="Iida T."/>
            <person name="Darby A."/>
            <person name="Hattori M."/>
            <person name="Ohkuma M."/>
        </authorList>
    </citation>
    <scope>NUCLEOTIDE SEQUENCE [LARGE SCALE GENOMIC DNA]</scope>
    <source>
        <strain evidence="4 5">JCM 21142</strain>
    </source>
</reference>
<organism evidence="4 5">
    <name type="scientific">Saccharicrinis fermentans DSM 9555 = JCM 21142</name>
    <dbReference type="NCBI Taxonomy" id="869213"/>
    <lineage>
        <taxon>Bacteria</taxon>
        <taxon>Pseudomonadati</taxon>
        <taxon>Bacteroidota</taxon>
        <taxon>Bacteroidia</taxon>
        <taxon>Marinilabiliales</taxon>
        <taxon>Marinilabiliaceae</taxon>
        <taxon>Saccharicrinis</taxon>
    </lineage>
</organism>
<dbReference type="eggNOG" id="COG1119">
    <property type="taxonomic scope" value="Bacteria"/>
</dbReference>
<evidence type="ECO:0000256" key="1">
    <source>
        <dbReference type="ARBA" id="ARBA00022741"/>
    </source>
</evidence>
<dbReference type="PROSITE" id="PS50893">
    <property type="entry name" value="ABC_TRANSPORTER_2"/>
    <property type="match status" value="1"/>
</dbReference>
<evidence type="ECO:0000256" key="2">
    <source>
        <dbReference type="ARBA" id="ARBA00022840"/>
    </source>
</evidence>
<name>W7Y3E1_9BACT</name>
<dbReference type="PANTHER" id="PTHR43158">
    <property type="entry name" value="SKFA PEPTIDE EXPORT ATP-BINDING PROTEIN SKFE"/>
    <property type="match status" value="1"/>
</dbReference>
<protein>
    <submittedName>
        <fullName evidence="4">Putative ABC transporter ATP-binding protein</fullName>
    </submittedName>
</protein>
<dbReference type="GO" id="GO:0005524">
    <property type="term" value="F:ATP binding"/>
    <property type="evidence" value="ECO:0007669"/>
    <property type="project" value="UniProtKB-KW"/>
</dbReference>
<dbReference type="AlphaFoldDB" id="W7Y3E1"/>
<evidence type="ECO:0000313" key="4">
    <source>
        <dbReference type="EMBL" id="GAF05370.1"/>
    </source>
</evidence>
<feature type="domain" description="ABC transporter" evidence="3">
    <location>
        <begin position="184"/>
        <end position="408"/>
    </location>
</feature>
<evidence type="ECO:0000259" key="3">
    <source>
        <dbReference type="PROSITE" id="PS50893"/>
    </source>
</evidence>
<evidence type="ECO:0000313" key="5">
    <source>
        <dbReference type="Proteomes" id="UP000019402"/>
    </source>
</evidence>
<keyword evidence="1" id="KW-0547">Nucleotide-binding</keyword>
<dbReference type="SUPFAM" id="SSF52540">
    <property type="entry name" value="P-loop containing nucleoside triphosphate hydrolases"/>
    <property type="match status" value="2"/>
</dbReference>
<dbReference type="InterPro" id="IPR027417">
    <property type="entry name" value="P-loop_NTPase"/>
</dbReference>
<dbReference type="SMART" id="SM00382">
    <property type="entry name" value="AAA"/>
    <property type="match status" value="1"/>
</dbReference>
<dbReference type="Gene3D" id="3.40.50.300">
    <property type="entry name" value="P-loop containing nucleotide triphosphate hydrolases"/>
    <property type="match status" value="2"/>
</dbReference>
<comment type="caution">
    <text evidence="4">The sequence shown here is derived from an EMBL/GenBank/DDBJ whole genome shotgun (WGS) entry which is preliminary data.</text>
</comment>
<dbReference type="Proteomes" id="UP000019402">
    <property type="component" value="Unassembled WGS sequence"/>
</dbReference>
<keyword evidence="5" id="KW-1185">Reference proteome</keyword>
<dbReference type="PANTHER" id="PTHR43158:SF2">
    <property type="entry name" value="SKFA PEPTIDE EXPORT ATP-BINDING PROTEIN SKFE"/>
    <property type="match status" value="1"/>
</dbReference>
<dbReference type="InterPro" id="IPR003439">
    <property type="entry name" value="ABC_transporter-like_ATP-bd"/>
</dbReference>
<dbReference type="GO" id="GO:0016887">
    <property type="term" value="F:ATP hydrolysis activity"/>
    <property type="evidence" value="ECO:0007669"/>
    <property type="project" value="InterPro"/>
</dbReference>
<gene>
    <name evidence="4" type="ORF">JCM21142_104102</name>
</gene>
<dbReference type="EMBL" id="BAMD01000083">
    <property type="protein sequence ID" value="GAF05370.1"/>
    <property type="molecule type" value="Genomic_DNA"/>
</dbReference>
<dbReference type="InterPro" id="IPR003593">
    <property type="entry name" value="AAA+_ATPase"/>
</dbReference>